<dbReference type="InterPro" id="IPR016177">
    <property type="entry name" value="DNA-bd_dom_sf"/>
</dbReference>
<feature type="region of interest" description="Disordered" evidence="9">
    <location>
        <begin position="419"/>
        <end position="450"/>
    </location>
</feature>
<evidence type="ECO:0000259" key="10">
    <source>
        <dbReference type="PROSITE" id="PS51032"/>
    </source>
</evidence>
<dbReference type="GO" id="GO:0000976">
    <property type="term" value="F:transcription cis-regulatory region binding"/>
    <property type="evidence" value="ECO:0007669"/>
    <property type="project" value="UniProtKB-ARBA"/>
</dbReference>
<dbReference type="InterPro" id="IPR036955">
    <property type="entry name" value="AP2/ERF_dom_sf"/>
</dbReference>
<dbReference type="PROSITE" id="PS51032">
    <property type="entry name" value="AP2_ERF"/>
    <property type="match status" value="1"/>
</dbReference>
<evidence type="ECO:0000256" key="2">
    <source>
        <dbReference type="ARBA" id="ARBA00022745"/>
    </source>
</evidence>
<dbReference type="EMBL" id="KX235354">
    <property type="protein sequence ID" value="APZ75917.1"/>
    <property type="molecule type" value="mRNA"/>
</dbReference>
<feature type="region of interest" description="Disordered" evidence="9">
    <location>
        <begin position="1"/>
        <end position="89"/>
    </location>
</feature>
<feature type="compositionally biased region" description="Low complexity" evidence="9">
    <location>
        <begin position="419"/>
        <end position="438"/>
    </location>
</feature>
<feature type="compositionally biased region" description="Basic and acidic residues" evidence="9">
    <location>
        <begin position="10"/>
        <end position="34"/>
    </location>
</feature>
<dbReference type="PANTHER" id="PTHR31657:SF19">
    <property type="entry name" value="ETHYLENE-RESPONSIVE TRANSCRIPTION FACTOR ERF053"/>
    <property type="match status" value="1"/>
</dbReference>
<evidence type="ECO:0000256" key="7">
    <source>
        <dbReference type="ARBA" id="ARBA00023242"/>
    </source>
</evidence>
<dbReference type="InterPro" id="IPR001471">
    <property type="entry name" value="AP2/ERF_dom"/>
</dbReference>
<comment type="similarity">
    <text evidence="8">Belongs to the AP2/ERF transcription factor family. ERF subfamily.</text>
</comment>
<feature type="domain" description="AP2/ERF" evidence="10">
    <location>
        <begin position="208"/>
        <end position="265"/>
    </location>
</feature>
<dbReference type="SMART" id="SM00380">
    <property type="entry name" value="AP2"/>
    <property type="match status" value="1"/>
</dbReference>
<keyword evidence="5" id="KW-0010">Activator</keyword>
<dbReference type="FunFam" id="3.30.730.10:FF:000001">
    <property type="entry name" value="Ethylene-responsive transcription factor 2"/>
    <property type="match status" value="1"/>
</dbReference>
<keyword evidence="2" id="KW-0936">Ethylene signaling pathway</keyword>
<comment type="subcellular location">
    <subcellularLocation>
        <location evidence="1">Nucleus</location>
    </subcellularLocation>
</comment>
<evidence type="ECO:0000256" key="9">
    <source>
        <dbReference type="SAM" id="MobiDB-lite"/>
    </source>
</evidence>
<organism evidence="11">
    <name type="scientific">Malus sieversii</name>
    <dbReference type="NCBI Taxonomy" id="106567"/>
    <lineage>
        <taxon>Eukaryota</taxon>
        <taxon>Viridiplantae</taxon>
        <taxon>Streptophyta</taxon>
        <taxon>Embryophyta</taxon>
        <taxon>Tracheophyta</taxon>
        <taxon>Spermatophyta</taxon>
        <taxon>Magnoliopsida</taxon>
        <taxon>eudicotyledons</taxon>
        <taxon>Gunneridae</taxon>
        <taxon>Pentapetalae</taxon>
        <taxon>rosids</taxon>
        <taxon>fabids</taxon>
        <taxon>Rosales</taxon>
        <taxon>Rosaceae</taxon>
        <taxon>Amygdaloideae</taxon>
        <taxon>Maleae</taxon>
        <taxon>Malus</taxon>
    </lineage>
</organism>
<proteinExistence type="evidence at transcript level"/>
<dbReference type="Pfam" id="PF00847">
    <property type="entry name" value="AP2"/>
    <property type="match status" value="1"/>
</dbReference>
<sequence length="450" mass="50339">MSSPKKSGKSKMETSGEWEANKDKELDFSFERPPWKPGFSEASTASNRPLKKVKSPERQDPIQASPSLDHHQTPSPIIAPHPSSSSSKIVFPFSFDGSQQPMMQFPHQFNPTNLPMFPSPIQQQLQQNPQQMISFESQQQQPQQQQGMSYPPPFVGESVSWQQHQKMLQHWSDALNLSPRGRVMMNRLGPDGRPMFRPPAMPYNTTKLYRGVRQRHWGKWVAEIRLPRNRTRLWLGTFDTAEDAAMAYDREAFKLRGENARLNFPELFLNKDKSDVSVSSAPSSAATSPPRHEGSKPTRNRKQPQKIKSSASNIEAMPPPPIPHTQEENSTDNDSGLESNEAKAIDEVEVNIDGAGGGSSQQKEIVWGDMAEDWLNAIPAGWGPGSPVWDDLDNNLLLQSHLPFTNPNQQDYNININPQQAIQNSGSGSGSGSSSSSSYPTKNLFWKDQD</sequence>
<protein>
    <submittedName>
        <fullName evidence="11">DREB6.10</fullName>
    </submittedName>
</protein>
<evidence type="ECO:0000256" key="6">
    <source>
        <dbReference type="ARBA" id="ARBA00023163"/>
    </source>
</evidence>
<accession>A0A1P8VHX0</accession>
<evidence type="ECO:0000256" key="8">
    <source>
        <dbReference type="ARBA" id="ARBA00024343"/>
    </source>
</evidence>
<reference evidence="11" key="1">
    <citation type="submission" date="2016-05" db="EMBL/GenBank/DDBJ databases">
        <title>MsDREB6.2 promotes adventitious root formation by upregulating MdCKX4.1, a cytokinin oxidase/dehydrogenase gene, and improves drought tolerance in transgenic apple plants.</title>
        <authorList>
            <person name="Liao X."/>
        </authorList>
    </citation>
    <scope>NUCLEOTIDE SEQUENCE</scope>
</reference>
<keyword evidence="7" id="KW-0539">Nucleus</keyword>
<evidence type="ECO:0000256" key="1">
    <source>
        <dbReference type="ARBA" id="ARBA00004123"/>
    </source>
</evidence>
<feature type="compositionally biased region" description="Low complexity" evidence="9">
    <location>
        <begin position="74"/>
        <end position="89"/>
    </location>
</feature>
<dbReference type="Gene3D" id="3.30.730.10">
    <property type="entry name" value="AP2/ERF domain"/>
    <property type="match status" value="1"/>
</dbReference>
<evidence type="ECO:0000256" key="5">
    <source>
        <dbReference type="ARBA" id="ARBA00023159"/>
    </source>
</evidence>
<keyword evidence="6" id="KW-0804">Transcription</keyword>
<feature type="region of interest" description="Disordered" evidence="9">
    <location>
        <begin position="122"/>
        <end position="149"/>
    </location>
</feature>
<dbReference type="GO" id="GO:0003700">
    <property type="term" value="F:DNA-binding transcription factor activity"/>
    <property type="evidence" value="ECO:0007669"/>
    <property type="project" value="InterPro"/>
</dbReference>
<evidence type="ECO:0000256" key="4">
    <source>
        <dbReference type="ARBA" id="ARBA00023125"/>
    </source>
</evidence>
<dbReference type="PRINTS" id="PR00367">
    <property type="entry name" value="ETHRSPELEMNT"/>
</dbReference>
<dbReference type="AlphaFoldDB" id="A0A1P8VHX0"/>
<dbReference type="GO" id="GO:0005634">
    <property type="term" value="C:nucleus"/>
    <property type="evidence" value="ECO:0007669"/>
    <property type="project" value="UniProtKB-SubCell"/>
</dbReference>
<dbReference type="SUPFAM" id="SSF54171">
    <property type="entry name" value="DNA-binding domain"/>
    <property type="match status" value="1"/>
</dbReference>
<evidence type="ECO:0000256" key="3">
    <source>
        <dbReference type="ARBA" id="ARBA00023015"/>
    </source>
</evidence>
<dbReference type="SMR" id="A0A1P8VHX0"/>
<feature type="region of interest" description="Disordered" evidence="9">
    <location>
        <begin position="274"/>
        <end position="339"/>
    </location>
</feature>
<keyword evidence="3" id="KW-0805">Transcription regulation</keyword>
<dbReference type="CDD" id="cd00018">
    <property type="entry name" value="AP2"/>
    <property type="match status" value="1"/>
</dbReference>
<dbReference type="GO" id="GO:0009873">
    <property type="term" value="P:ethylene-activated signaling pathway"/>
    <property type="evidence" value="ECO:0007669"/>
    <property type="project" value="UniProtKB-KW"/>
</dbReference>
<evidence type="ECO:0000313" key="11">
    <source>
        <dbReference type="EMBL" id="APZ75917.1"/>
    </source>
</evidence>
<name>A0A1P8VHX0_9ROSA</name>
<dbReference type="InterPro" id="IPR051758">
    <property type="entry name" value="ERF/AP2-like"/>
</dbReference>
<keyword evidence="4" id="KW-0238">DNA-binding</keyword>
<dbReference type="PANTHER" id="PTHR31657">
    <property type="entry name" value="ETHYLENE-RESPONSIVE TRANSCRIPTION FACTOR ERF061"/>
    <property type="match status" value="1"/>
</dbReference>
<feature type="compositionally biased region" description="Low complexity" evidence="9">
    <location>
        <begin position="276"/>
        <end position="289"/>
    </location>
</feature>